<keyword evidence="2" id="KW-0472">Membrane</keyword>
<organism evidence="4 5">
    <name type="scientific">Leptospirillum ferriphilum (strain ML-04)</name>
    <dbReference type="NCBI Taxonomy" id="1048260"/>
    <lineage>
        <taxon>Bacteria</taxon>
        <taxon>Pseudomonadati</taxon>
        <taxon>Nitrospirota</taxon>
        <taxon>Nitrospiria</taxon>
        <taxon>Nitrospirales</taxon>
        <taxon>Nitrospiraceae</taxon>
        <taxon>Leptospirillum</taxon>
    </lineage>
</organism>
<keyword evidence="4" id="KW-0808">Transferase</keyword>
<dbReference type="HOGENOM" id="CLU_065962_0_0_0"/>
<feature type="domain" description="Glycosyltransferase 2-like" evidence="3">
    <location>
        <begin position="6"/>
        <end position="105"/>
    </location>
</feature>
<dbReference type="InterPro" id="IPR001173">
    <property type="entry name" value="Glyco_trans_2-like"/>
</dbReference>
<comment type="similarity">
    <text evidence="1">Belongs to the glycosyltransferase 2 family. WaaE/KdtX subfamily.</text>
</comment>
<dbReference type="Gene3D" id="3.90.550.10">
    <property type="entry name" value="Spore Coat Polysaccharide Biosynthesis Protein SpsA, Chain A"/>
    <property type="match status" value="1"/>
</dbReference>
<dbReference type="Proteomes" id="UP000006177">
    <property type="component" value="Chromosome"/>
</dbReference>
<dbReference type="KEGG" id="lfi:LFML04_1234"/>
<keyword evidence="2" id="KW-1133">Transmembrane helix</keyword>
<proteinExistence type="inferred from homology"/>
<accession>J9ZAA8</accession>
<dbReference type="GO" id="GO:0016740">
    <property type="term" value="F:transferase activity"/>
    <property type="evidence" value="ECO:0007669"/>
    <property type="project" value="UniProtKB-KW"/>
</dbReference>
<dbReference type="Pfam" id="PF00535">
    <property type="entry name" value="Glycos_transf_2"/>
    <property type="match status" value="1"/>
</dbReference>
<evidence type="ECO:0000256" key="2">
    <source>
        <dbReference type="SAM" id="Phobius"/>
    </source>
</evidence>
<dbReference type="PATRIC" id="fig|1048260.3.peg.1341"/>
<dbReference type="STRING" id="1048260.LFML04_1234"/>
<sequence>MRLPLSVCILTYNEEANLSDCLASVRELADEIVILDSGSQDQTSQIAKKFEARFETHPFDDFGAQYNRLFALATHEWILNLDADERLTPELAQSIRDAFSQEEPLRKYQGFSFNRLNYFIGKPIQHSGWSPDPLVRLFRKDSGEMERRKVHVQILVQGNIGTLSGNFLHYTYRSLDSYLQKTIQYARLAAIEMKRNGRKPSLFRLFTHPIAMAFKMYILKKGFLDGKEGIFLAILYSYYTFLKYLYLYYI</sequence>
<protein>
    <submittedName>
        <fullName evidence="4">Glycosyltransferase</fullName>
    </submittedName>
</protein>
<dbReference type="SUPFAM" id="SSF53448">
    <property type="entry name" value="Nucleotide-diphospho-sugar transferases"/>
    <property type="match status" value="1"/>
</dbReference>
<evidence type="ECO:0000313" key="5">
    <source>
        <dbReference type="Proteomes" id="UP000006177"/>
    </source>
</evidence>
<evidence type="ECO:0000313" key="4">
    <source>
        <dbReference type="EMBL" id="AFS53460.1"/>
    </source>
</evidence>
<dbReference type="CDD" id="cd02511">
    <property type="entry name" value="Beta4Glucosyltransferase"/>
    <property type="match status" value="1"/>
</dbReference>
<evidence type="ECO:0000256" key="1">
    <source>
        <dbReference type="ARBA" id="ARBA00038494"/>
    </source>
</evidence>
<keyword evidence="2" id="KW-0812">Transmembrane</keyword>
<dbReference type="PANTHER" id="PTHR43630:SF2">
    <property type="entry name" value="GLYCOSYLTRANSFERASE"/>
    <property type="match status" value="1"/>
</dbReference>
<evidence type="ECO:0000259" key="3">
    <source>
        <dbReference type="Pfam" id="PF00535"/>
    </source>
</evidence>
<dbReference type="RefSeq" id="WP_014960970.1">
    <property type="nucleotide sequence ID" value="NC_018649.1"/>
</dbReference>
<dbReference type="PANTHER" id="PTHR43630">
    <property type="entry name" value="POLY-BETA-1,6-N-ACETYL-D-GLUCOSAMINE SYNTHASE"/>
    <property type="match status" value="1"/>
</dbReference>
<dbReference type="AlphaFoldDB" id="J9ZAA8"/>
<feature type="transmembrane region" description="Helical" evidence="2">
    <location>
        <begin position="230"/>
        <end position="249"/>
    </location>
</feature>
<reference evidence="4 5" key="1">
    <citation type="journal article" date="2011" name="J. Microbiol.">
        <title>Complete genome of Leptospirillum ferriphilum ML-04 provides insight into its physiology and environmental adaptation.</title>
        <authorList>
            <person name="Mi S."/>
            <person name="Song J."/>
            <person name="Lin J."/>
            <person name="Che Y."/>
            <person name="Zheng H."/>
            <person name="Lin J."/>
        </authorList>
    </citation>
    <scope>NUCLEOTIDE SEQUENCE [LARGE SCALE GENOMIC DNA]</scope>
    <source>
        <strain evidence="4 5">ML-04</strain>
    </source>
</reference>
<dbReference type="EMBL" id="CP002919">
    <property type="protein sequence ID" value="AFS53460.1"/>
    <property type="molecule type" value="Genomic_DNA"/>
</dbReference>
<name>J9ZAA8_LEPFM</name>
<dbReference type="InterPro" id="IPR029044">
    <property type="entry name" value="Nucleotide-diphossugar_trans"/>
</dbReference>
<gene>
    <name evidence="4" type="ordered locus">LFML04_1234</name>
</gene>